<dbReference type="EMBL" id="ADNY01000013">
    <property type="protein sequence ID" value="EFG55926.1"/>
    <property type="molecule type" value="Genomic_DNA"/>
</dbReference>
<gene>
    <name evidence="1" type="ORF">HMPREF0493_0389</name>
</gene>
<name>D4YSB1_9LACO</name>
<dbReference type="Proteomes" id="UP000004069">
    <property type="component" value="Unassembled WGS sequence"/>
</dbReference>
<organism evidence="1 2">
    <name type="scientific">Lactobacillus amylolyticus DSM 11664</name>
    <dbReference type="NCBI Taxonomy" id="585524"/>
    <lineage>
        <taxon>Bacteria</taxon>
        <taxon>Bacillati</taxon>
        <taxon>Bacillota</taxon>
        <taxon>Bacilli</taxon>
        <taxon>Lactobacillales</taxon>
        <taxon>Lactobacillaceae</taxon>
        <taxon>Lactobacillus</taxon>
    </lineage>
</organism>
<reference evidence="1 2" key="1">
    <citation type="submission" date="2010-04" db="EMBL/GenBank/DDBJ databases">
        <authorList>
            <person name="Muzny D."/>
            <person name="Qin X."/>
            <person name="Deng J."/>
            <person name="Jiang H."/>
            <person name="Liu Y."/>
            <person name="Qu J."/>
            <person name="Song X.-Z."/>
            <person name="Zhang L."/>
            <person name="Thornton R."/>
            <person name="Coyle M."/>
            <person name="Francisco L."/>
            <person name="Jackson L."/>
            <person name="Javaid M."/>
            <person name="Korchina V."/>
            <person name="Kovar C."/>
            <person name="Mata R."/>
            <person name="Mathew T."/>
            <person name="Ngo R."/>
            <person name="Nguyen L."/>
            <person name="Nguyen N."/>
            <person name="Okwuonu G."/>
            <person name="Ongeri F."/>
            <person name="Pham C."/>
            <person name="Simmons D."/>
            <person name="Wilczek-Boney K."/>
            <person name="Hale W."/>
            <person name="Jakkamsetti A."/>
            <person name="Pham P."/>
            <person name="Ruth R."/>
            <person name="San Lucas F."/>
            <person name="Warren J."/>
            <person name="Zhang J."/>
            <person name="Zhao Z."/>
            <person name="Zhou C."/>
            <person name="Zhu D."/>
            <person name="Lee S."/>
            <person name="Bess C."/>
            <person name="Blankenburg K."/>
            <person name="Forbes L."/>
            <person name="Fu Q."/>
            <person name="Gubbala S."/>
            <person name="Hirani K."/>
            <person name="Jayaseelan J.C."/>
            <person name="Lara F."/>
            <person name="Munidasa M."/>
            <person name="Palculict T."/>
            <person name="Patil S."/>
            <person name="Pu L.-L."/>
            <person name="Saada N."/>
            <person name="Tang L."/>
            <person name="Weissenberger G."/>
            <person name="Zhu Y."/>
            <person name="Hemphill L."/>
            <person name="Shang Y."/>
            <person name="Youmans B."/>
            <person name="Ayvaz T."/>
            <person name="Ross M."/>
            <person name="Santibanez J."/>
            <person name="Aqrawi P."/>
            <person name="Gross S."/>
            <person name="Joshi V."/>
            <person name="Fowler G."/>
            <person name="Nazareth L."/>
            <person name="Reid J."/>
            <person name="Worley K."/>
            <person name="Petrosino J."/>
            <person name="Highlander S."/>
            <person name="Gibbs R."/>
        </authorList>
    </citation>
    <scope>NUCLEOTIDE SEQUENCE [LARGE SCALE GENOMIC DNA]</scope>
    <source>
        <strain evidence="1 2">DSM 11664</strain>
    </source>
</reference>
<keyword evidence="2" id="KW-1185">Reference proteome</keyword>
<evidence type="ECO:0000313" key="1">
    <source>
        <dbReference type="EMBL" id="EFG55926.1"/>
    </source>
</evidence>
<accession>D4YSB1</accession>
<sequence>MHYFISTREDYNTSAIELAQVKRMQIFDALDVPCKIVELQKMTLFRNVEIN</sequence>
<dbReference type="AlphaFoldDB" id="D4YSB1"/>
<evidence type="ECO:0000313" key="2">
    <source>
        <dbReference type="Proteomes" id="UP000004069"/>
    </source>
</evidence>
<protein>
    <submittedName>
        <fullName evidence="1">Uncharacterized protein</fullName>
    </submittedName>
</protein>
<comment type="caution">
    <text evidence="1">The sequence shown here is derived from an EMBL/GenBank/DDBJ whole genome shotgun (WGS) entry which is preliminary data.</text>
</comment>
<proteinExistence type="predicted"/>